<sequence length="506" mass="56764">MFYSVLLCFFLFALGGCGGEEAKPEQVLQVAISSDINTWDIVQFPDGDARFVWSQIYETLVRLDEDLNMVPGLAESWEPQDNGKVWIFHLKKGVKFHDGTEFNADAVKYSYGDRGYVTEVKTLQLENIEAIDSHTVKFTCVRPMPLPTYLTHVAWPVVSPTSLDSAGKFSKPIGTGPYKFSKHTKGQEVILERNDDYWGGKEKIEKVIFKIIPDASTRMMALNSGDVDMSIKVPESEVQKLEKDANITVHRKLTTFTDFMQFNTARAPFDDVNVRKAVAYSIDTEGIVKNILNNIGVAAQGCPYSPVMMYSSKDLPLYSQDVDKAKSILADAGWKDSDGDGVLEKDGKQLNIDLVLSASWGARQQKIAEAAQAQLAKAGFAVNVKQVEGAAMEQLEKEGNFDILMRTGFFVWGPYPHHVKIHSSKNYKSHYNNPAYDQLVAKGESEIDEKEKQKIYADIQKMILEDLPAFYIVHEQKIVATRSNVKGYQITAEDPWLNLKGIELTK</sequence>
<dbReference type="CDD" id="cd08490">
    <property type="entry name" value="PBP2_NikA_DppA_OppA_like_3"/>
    <property type="match status" value="1"/>
</dbReference>
<evidence type="ECO:0000256" key="2">
    <source>
        <dbReference type="ARBA" id="ARBA00005695"/>
    </source>
</evidence>
<dbReference type="InterPro" id="IPR039424">
    <property type="entry name" value="SBP_5"/>
</dbReference>
<name>A0A0B7MRB8_9FIRM</name>
<proteinExistence type="inferred from homology"/>
<keyword evidence="7" id="KW-1185">Reference proteome</keyword>
<comment type="subcellular location">
    <subcellularLocation>
        <location evidence="1">Cell membrane</location>
        <topology evidence="1">Lipid-anchor</topology>
    </subcellularLocation>
</comment>
<dbReference type="EMBL" id="CDRZ01000275">
    <property type="protein sequence ID" value="CEO90207.1"/>
    <property type="molecule type" value="Genomic_DNA"/>
</dbReference>
<dbReference type="GO" id="GO:1904680">
    <property type="term" value="F:peptide transmembrane transporter activity"/>
    <property type="evidence" value="ECO:0007669"/>
    <property type="project" value="TreeGrafter"/>
</dbReference>
<evidence type="ECO:0000313" key="7">
    <source>
        <dbReference type="Proteomes" id="UP000046155"/>
    </source>
</evidence>
<feature type="domain" description="Solute-binding protein family 5" evidence="5">
    <location>
        <begin position="69"/>
        <end position="408"/>
    </location>
</feature>
<accession>A0A0B7MRB8</accession>
<dbReference type="PIRSF" id="PIRSF002741">
    <property type="entry name" value="MppA"/>
    <property type="match status" value="1"/>
</dbReference>
<dbReference type="Proteomes" id="UP000046155">
    <property type="component" value="Unassembled WGS sequence"/>
</dbReference>
<dbReference type="Pfam" id="PF00496">
    <property type="entry name" value="SBP_bac_5"/>
    <property type="match status" value="1"/>
</dbReference>
<dbReference type="Gene3D" id="3.90.76.10">
    <property type="entry name" value="Dipeptide-binding Protein, Domain 1"/>
    <property type="match status" value="1"/>
</dbReference>
<dbReference type="GO" id="GO:0042597">
    <property type="term" value="C:periplasmic space"/>
    <property type="evidence" value="ECO:0007669"/>
    <property type="project" value="UniProtKB-ARBA"/>
</dbReference>
<comment type="similarity">
    <text evidence="2">Belongs to the bacterial solute-binding protein 5 family.</text>
</comment>
<evidence type="ECO:0000259" key="5">
    <source>
        <dbReference type="Pfam" id="PF00496"/>
    </source>
</evidence>
<dbReference type="InterPro" id="IPR023765">
    <property type="entry name" value="SBP_5_CS"/>
</dbReference>
<evidence type="ECO:0000256" key="1">
    <source>
        <dbReference type="ARBA" id="ARBA00004193"/>
    </source>
</evidence>
<protein>
    <submittedName>
        <fullName evidence="6">Extracellular solute-binding protein family 5</fullName>
    </submittedName>
</protein>
<dbReference type="GO" id="GO:0043190">
    <property type="term" value="C:ATP-binding cassette (ABC) transporter complex"/>
    <property type="evidence" value="ECO:0007669"/>
    <property type="project" value="InterPro"/>
</dbReference>
<keyword evidence="4" id="KW-0732">Signal</keyword>
<dbReference type="PANTHER" id="PTHR30290:SF10">
    <property type="entry name" value="PERIPLASMIC OLIGOPEPTIDE-BINDING PROTEIN-RELATED"/>
    <property type="match status" value="1"/>
</dbReference>
<dbReference type="InterPro" id="IPR000914">
    <property type="entry name" value="SBP_5_dom"/>
</dbReference>
<dbReference type="GO" id="GO:0015833">
    <property type="term" value="P:peptide transport"/>
    <property type="evidence" value="ECO:0007669"/>
    <property type="project" value="TreeGrafter"/>
</dbReference>
<dbReference type="OrthoDB" id="9796817at2"/>
<keyword evidence="3" id="KW-0813">Transport</keyword>
<evidence type="ECO:0000313" key="6">
    <source>
        <dbReference type="EMBL" id="CEO90207.1"/>
    </source>
</evidence>
<reference evidence="7" key="1">
    <citation type="submission" date="2015-01" db="EMBL/GenBank/DDBJ databases">
        <authorList>
            <person name="Manzoor Shahid"/>
            <person name="Zubair Saima"/>
        </authorList>
    </citation>
    <scope>NUCLEOTIDE SEQUENCE [LARGE SCALE GENOMIC DNA]</scope>
    <source>
        <strain evidence="7">Sp3</strain>
    </source>
</reference>
<dbReference type="InterPro" id="IPR030678">
    <property type="entry name" value="Peptide/Ni-bd"/>
</dbReference>
<dbReference type="PANTHER" id="PTHR30290">
    <property type="entry name" value="PERIPLASMIC BINDING COMPONENT OF ABC TRANSPORTER"/>
    <property type="match status" value="1"/>
</dbReference>
<dbReference type="PROSITE" id="PS01040">
    <property type="entry name" value="SBP_BACTERIAL_5"/>
    <property type="match status" value="1"/>
</dbReference>
<dbReference type="Gene3D" id="3.40.190.10">
    <property type="entry name" value="Periplasmic binding protein-like II"/>
    <property type="match status" value="1"/>
</dbReference>
<dbReference type="AlphaFoldDB" id="A0A0B7MRB8"/>
<evidence type="ECO:0000256" key="3">
    <source>
        <dbReference type="ARBA" id="ARBA00022448"/>
    </source>
</evidence>
<evidence type="ECO:0000256" key="4">
    <source>
        <dbReference type="ARBA" id="ARBA00022729"/>
    </source>
</evidence>
<dbReference type="RefSeq" id="WP_084711205.1">
    <property type="nucleotide sequence ID" value="NZ_CDRZ01000275.1"/>
</dbReference>
<dbReference type="SUPFAM" id="SSF53850">
    <property type="entry name" value="Periplasmic binding protein-like II"/>
    <property type="match status" value="1"/>
</dbReference>
<organism evidence="6 7">
    <name type="scientific">Syntrophaceticus schinkii</name>
    <dbReference type="NCBI Taxonomy" id="499207"/>
    <lineage>
        <taxon>Bacteria</taxon>
        <taxon>Bacillati</taxon>
        <taxon>Bacillota</taxon>
        <taxon>Clostridia</taxon>
        <taxon>Thermoanaerobacterales</taxon>
        <taxon>Thermoanaerobacterales Family III. Incertae Sedis</taxon>
        <taxon>Syntrophaceticus</taxon>
    </lineage>
</organism>
<gene>
    <name evidence="6" type="ORF">SSCH_750012</name>
</gene>
<dbReference type="Gene3D" id="3.10.105.10">
    <property type="entry name" value="Dipeptide-binding Protein, Domain 3"/>
    <property type="match status" value="1"/>
</dbReference>